<sequence length="312" mass="35066">MADHTLIHADCLDWMRNQNTDKVDLVFGSPPYEDARTYDIDFRLTGQDWVDWLFPRIVEAVRICRGLVAFVVEGRQRQFRWSATPVLLMADLHRAGIHLRKPPVFHRVGIPGSGGPDWLRNDYEFIVCATSGGKLPWSENTAMGHPPKWAPGGEMSHRLSDGTRRNQWGGTSSSTGMRRECGKRRKHFHASHRSRTKRRADGELEVQSYVPPAKANPGNVISCRVGGGLMGSTLAHENEAPFPEDLATFFVRSFCPPDGIVLDPFAGSGTTLAVAKWFGRKSIGVDIRDSQVELCRRRLAEIEQRYPLFEAQ</sequence>
<evidence type="ECO:0000256" key="1">
    <source>
        <dbReference type="ARBA" id="ARBA00022603"/>
    </source>
</evidence>
<evidence type="ECO:0000259" key="4">
    <source>
        <dbReference type="Pfam" id="PF01555"/>
    </source>
</evidence>
<organism evidence="5">
    <name type="scientific">marine sediment metagenome</name>
    <dbReference type="NCBI Taxonomy" id="412755"/>
    <lineage>
        <taxon>unclassified sequences</taxon>
        <taxon>metagenomes</taxon>
        <taxon>ecological metagenomes</taxon>
    </lineage>
</organism>
<evidence type="ECO:0000256" key="3">
    <source>
        <dbReference type="SAM" id="MobiDB-lite"/>
    </source>
</evidence>
<feature type="compositionally biased region" description="Basic and acidic residues" evidence="3">
    <location>
        <begin position="155"/>
        <end position="164"/>
    </location>
</feature>
<dbReference type="GO" id="GO:0008170">
    <property type="term" value="F:N-methyltransferase activity"/>
    <property type="evidence" value="ECO:0007669"/>
    <property type="project" value="InterPro"/>
</dbReference>
<name>A0A0F9HTS6_9ZZZZ</name>
<feature type="compositionally biased region" description="Basic residues" evidence="3">
    <location>
        <begin position="181"/>
        <end position="198"/>
    </location>
</feature>
<feature type="compositionally biased region" description="Polar residues" evidence="3">
    <location>
        <begin position="165"/>
        <end position="176"/>
    </location>
</feature>
<evidence type="ECO:0000313" key="5">
    <source>
        <dbReference type="EMBL" id="KKM18796.1"/>
    </source>
</evidence>
<comment type="caution">
    <text evidence="5">The sequence shown here is derived from an EMBL/GenBank/DDBJ whole genome shotgun (WGS) entry which is preliminary data.</text>
</comment>
<dbReference type="InterPro" id="IPR029063">
    <property type="entry name" value="SAM-dependent_MTases_sf"/>
</dbReference>
<dbReference type="Pfam" id="PF01555">
    <property type="entry name" value="N6_N4_Mtase"/>
    <property type="match status" value="1"/>
</dbReference>
<dbReference type="InterPro" id="IPR001091">
    <property type="entry name" value="RM_Methyltransferase"/>
</dbReference>
<keyword evidence="1" id="KW-0489">Methyltransferase</keyword>
<accession>A0A0F9HTS6</accession>
<evidence type="ECO:0000256" key="2">
    <source>
        <dbReference type="ARBA" id="ARBA00022679"/>
    </source>
</evidence>
<proteinExistence type="predicted"/>
<dbReference type="InterPro" id="IPR002941">
    <property type="entry name" value="DNA_methylase_N4/N6"/>
</dbReference>
<protein>
    <recommendedName>
        <fullName evidence="4">DNA methylase N-4/N-6 domain-containing protein</fullName>
    </recommendedName>
</protein>
<dbReference type="GO" id="GO:0003677">
    <property type="term" value="F:DNA binding"/>
    <property type="evidence" value="ECO:0007669"/>
    <property type="project" value="InterPro"/>
</dbReference>
<dbReference type="PRINTS" id="PR00508">
    <property type="entry name" value="S21N4MTFRASE"/>
</dbReference>
<gene>
    <name evidence="5" type="ORF">LCGC14_1662090</name>
</gene>
<feature type="region of interest" description="Disordered" evidence="3">
    <location>
        <begin position="146"/>
        <end position="200"/>
    </location>
</feature>
<dbReference type="EMBL" id="LAZR01014142">
    <property type="protein sequence ID" value="KKM18796.1"/>
    <property type="molecule type" value="Genomic_DNA"/>
</dbReference>
<dbReference type="CDD" id="cd02440">
    <property type="entry name" value="AdoMet_MTases"/>
    <property type="match status" value="1"/>
</dbReference>
<dbReference type="GO" id="GO:0032259">
    <property type="term" value="P:methylation"/>
    <property type="evidence" value="ECO:0007669"/>
    <property type="project" value="UniProtKB-KW"/>
</dbReference>
<dbReference type="SUPFAM" id="SSF53335">
    <property type="entry name" value="S-adenosyl-L-methionine-dependent methyltransferases"/>
    <property type="match status" value="1"/>
</dbReference>
<dbReference type="Gene3D" id="3.40.50.150">
    <property type="entry name" value="Vaccinia Virus protein VP39"/>
    <property type="match status" value="1"/>
</dbReference>
<keyword evidence="2" id="KW-0808">Transferase</keyword>
<reference evidence="5" key="1">
    <citation type="journal article" date="2015" name="Nature">
        <title>Complex archaea that bridge the gap between prokaryotes and eukaryotes.</title>
        <authorList>
            <person name="Spang A."/>
            <person name="Saw J.H."/>
            <person name="Jorgensen S.L."/>
            <person name="Zaremba-Niedzwiedzka K."/>
            <person name="Martijn J."/>
            <person name="Lind A.E."/>
            <person name="van Eijk R."/>
            <person name="Schleper C."/>
            <person name="Guy L."/>
            <person name="Ettema T.J."/>
        </authorList>
    </citation>
    <scope>NUCLEOTIDE SEQUENCE</scope>
</reference>
<feature type="domain" description="DNA methylase N-4/N-6" evidence="4">
    <location>
        <begin position="23"/>
        <end position="294"/>
    </location>
</feature>
<dbReference type="AlphaFoldDB" id="A0A0F9HTS6"/>